<keyword evidence="3" id="KW-0378">Hydrolase</keyword>
<feature type="repeat" description="PPR" evidence="2">
    <location>
        <begin position="315"/>
        <end position="349"/>
    </location>
</feature>
<dbReference type="Pfam" id="PF13812">
    <property type="entry name" value="PPR_3"/>
    <property type="match status" value="1"/>
</dbReference>
<name>A0A2I0B909_9ASPA</name>
<organism evidence="3 4">
    <name type="scientific">Apostasia shenzhenica</name>
    <dbReference type="NCBI Taxonomy" id="1088818"/>
    <lineage>
        <taxon>Eukaryota</taxon>
        <taxon>Viridiplantae</taxon>
        <taxon>Streptophyta</taxon>
        <taxon>Embryophyta</taxon>
        <taxon>Tracheophyta</taxon>
        <taxon>Spermatophyta</taxon>
        <taxon>Magnoliopsida</taxon>
        <taxon>Liliopsida</taxon>
        <taxon>Asparagales</taxon>
        <taxon>Orchidaceae</taxon>
        <taxon>Apostasioideae</taxon>
        <taxon>Apostasia</taxon>
    </lineage>
</organism>
<dbReference type="FunFam" id="1.25.40.10:FF:000073">
    <property type="entry name" value="Pentatricopeptide repeat-containing protein chloroplastic"/>
    <property type="match status" value="1"/>
</dbReference>
<gene>
    <name evidence="3" type="primary">PCMP-H12</name>
    <name evidence="3" type="ORF">AXF42_Ash009514</name>
</gene>
<dbReference type="OrthoDB" id="185373at2759"/>
<dbReference type="FunFam" id="1.25.40.10:FF:000090">
    <property type="entry name" value="Pentatricopeptide repeat-containing protein, chloroplastic"/>
    <property type="match status" value="1"/>
</dbReference>
<feature type="repeat" description="PPR" evidence="2">
    <location>
        <begin position="214"/>
        <end position="248"/>
    </location>
</feature>
<dbReference type="InterPro" id="IPR046848">
    <property type="entry name" value="E_motif"/>
</dbReference>
<dbReference type="AlphaFoldDB" id="A0A2I0B909"/>
<dbReference type="PANTHER" id="PTHR47926:SF412">
    <property type="entry name" value="PENTATRICOPEPTIDE REPEAT-CONTAINING PROTEIN"/>
    <property type="match status" value="1"/>
</dbReference>
<evidence type="ECO:0000313" key="4">
    <source>
        <dbReference type="Proteomes" id="UP000236161"/>
    </source>
</evidence>
<evidence type="ECO:0000256" key="1">
    <source>
        <dbReference type="ARBA" id="ARBA00022737"/>
    </source>
</evidence>
<dbReference type="PANTHER" id="PTHR47926">
    <property type="entry name" value="PENTATRICOPEPTIDE REPEAT-CONTAINING PROTEIN"/>
    <property type="match status" value="1"/>
</dbReference>
<dbReference type="InterPro" id="IPR002885">
    <property type="entry name" value="PPR_rpt"/>
</dbReference>
<dbReference type="Proteomes" id="UP000236161">
    <property type="component" value="Unassembled WGS sequence"/>
</dbReference>
<reference evidence="3 4" key="1">
    <citation type="journal article" date="2017" name="Nature">
        <title>The Apostasia genome and the evolution of orchids.</title>
        <authorList>
            <person name="Zhang G.Q."/>
            <person name="Liu K.W."/>
            <person name="Li Z."/>
            <person name="Lohaus R."/>
            <person name="Hsiao Y.Y."/>
            <person name="Niu S.C."/>
            <person name="Wang J.Y."/>
            <person name="Lin Y.C."/>
            <person name="Xu Q."/>
            <person name="Chen L.J."/>
            <person name="Yoshida K."/>
            <person name="Fujiwara S."/>
            <person name="Wang Z.W."/>
            <person name="Zhang Y.Q."/>
            <person name="Mitsuda N."/>
            <person name="Wang M."/>
            <person name="Liu G.H."/>
            <person name="Pecoraro L."/>
            <person name="Huang H.X."/>
            <person name="Xiao X.J."/>
            <person name="Lin M."/>
            <person name="Wu X.Y."/>
            <person name="Wu W.L."/>
            <person name="Chen Y.Y."/>
            <person name="Chang S.B."/>
            <person name="Sakamoto S."/>
            <person name="Ohme-Takagi M."/>
            <person name="Yagi M."/>
            <person name="Zeng S.J."/>
            <person name="Shen C.Y."/>
            <person name="Yeh C.M."/>
            <person name="Luo Y.B."/>
            <person name="Tsai W.C."/>
            <person name="Van de Peer Y."/>
            <person name="Liu Z.J."/>
        </authorList>
    </citation>
    <scope>NUCLEOTIDE SEQUENCE [LARGE SCALE GENOMIC DNA]</scope>
    <source>
        <strain evidence="4">cv. Shenzhen</strain>
        <tissue evidence="3">Stem</tissue>
    </source>
</reference>
<dbReference type="EC" id="3.6.1.-" evidence="3"/>
<keyword evidence="4" id="KW-1185">Reference proteome</keyword>
<dbReference type="Gene3D" id="1.25.40.10">
    <property type="entry name" value="Tetratricopeptide repeat domain"/>
    <property type="match status" value="3"/>
</dbReference>
<dbReference type="InterPro" id="IPR046960">
    <property type="entry name" value="PPR_At4g14850-like_plant"/>
</dbReference>
<dbReference type="EMBL" id="KZ451905">
    <property type="protein sequence ID" value="PKA64294.1"/>
    <property type="molecule type" value="Genomic_DNA"/>
</dbReference>
<evidence type="ECO:0000256" key="2">
    <source>
        <dbReference type="PROSITE-ProRule" id="PRU00708"/>
    </source>
</evidence>
<dbReference type="PROSITE" id="PS51375">
    <property type="entry name" value="PPR"/>
    <property type="match status" value="3"/>
</dbReference>
<dbReference type="NCBIfam" id="TIGR00756">
    <property type="entry name" value="PPR"/>
    <property type="match status" value="4"/>
</dbReference>
<dbReference type="InterPro" id="IPR011990">
    <property type="entry name" value="TPR-like_helical_dom_sf"/>
</dbReference>
<dbReference type="FunFam" id="1.25.40.10:FF:000344">
    <property type="entry name" value="Pentatricopeptide repeat-containing protein"/>
    <property type="match status" value="1"/>
</dbReference>
<dbReference type="GO" id="GO:0016787">
    <property type="term" value="F:hydrolase activity"/>
    <property type="evidence" value="ECO:0007669"/>
    <property type="project" value="UniProtKB-KW"/>
</dbReference>
<feature type="repeat" description="PPR" evidence="2">
    <location>
        <begin position="113"/>
        <end position="147"/>
    </location>
</feature>
<dbReference type="Pfam" id="PF13041">
    <property type="entry name" value="PPR_2"/>
    <property type="match status" value="1"/>
</dbReference>
<dbReference type="Pfam" id="PF01535">
    <property type="entry name" value="PPR"/>
    <property type="match status" value="5"/>
</dbReference>
<accession>A0A2I0B909</accession>
<protein>
    <submittedName>
        <fullName evidence="3">Pentatricopeptide repeat-containing protein</fullName>
        <ecNumber evidence="3">3.6.1.-</ecNumber>
    </submittedName>
</protein>
<keyword evidence="1" id="KW-0677">Repeat</keyword>
<dbReference type="GO" id="GO:0009451">
    <property type="term" value="P:RNA modification"/>
    <property type="evidence" value="ECO:0007669"/>
    <property type="project" value="InterPro"/>
</dbReference>
<evidence type="ECO:0000313" key="3">
    <source>
        <dbReference type="EMBL" id="PKA64294.1"/>
    </source>
</evidence>
<dbReference type="GO" id="GO:0003729">
    <property type="term" value="F:mRNA binding"/>
    <property type="evidence" value="ECO:0007669"/>
    <property type="project" value="UniProtKB-ARBA"/>
</dbReference>
<sequence>MAMKRNLRMLSTFKWNSALRGLLEANIPQKAILGFSDMRRKGVRADRYTALFLIKAFNCLFPLISPAEQLHSYIIRLGFESNVIIRTSMIRTYALYGSLHHAHKLFDESLQRDFVMWNSLIAAYEQMGDPREAARVAFSMIHSNVRPNEVTVVSIISSCSQMKALAHGRSVHGYGIKNLLGFDIFVQNALINMYSRCARLSVARRLFDLMSVRNAVSWTTMIGGYTSNNCLIEAFHLFKEMEAAKIIPDEATVLSLVSLCTKMSNSEFRDWIDAYVDENVLRGSKCIANALMDMHSKCGGMQKACEIFDRTRERSTISWAAMIQGLALHGHGTAALTRFVQMQMEGFKPDEILFLNIMNACSHAGMVHEGKQCFKSMAEEYGLIPWIEHYGVMVDLLCRAGLLNEAFEFIACMPIKPDGVIWRTVTRACEEQGNVFIARQLIDLLMKFEPKYSGNYVMKSNLHAVIGQWNDVEVVRSEMCVREVRKNHHACSWIDMNHIIQ</sequence>
<dbReference type="Pfam" id="PF20431">
    <property type="entry name" value="E_motif"/>
    <property type="match status" value="1"/>
</dbReference>
<proteinExistence type="predicted"/>